<dbReference type="STRING" id="1503.CLPU_6c01560"/>
<organism evidence="2 3">
    <name type="scientific">Gottschalkia purinilytica</name>
    <name type="common">Clostridium purinilyticum</name>
    <dbReference type="NCBI Taxonomy" id="1503"/>
    <lineage>
        <taxon>Bacteria</taxon>
        <taxon>Bacillati</taxon>
        <taxon>Bacillota</taxon>
        <taxon>Tissierellia</taxon>
        <taxon>Tissierellales</taxon>
        <taxon>Gottschalkiaceae</taxon>
        <taxon>Gottschalkia</taxon>
    </lineage>
</organism>
<dbReference type="EMBL" id="LGSS01000006">
    <property type="protein sequence ID" value="KNF08670.1"/>
    <property type="molecule type" value="Genomic_DNA"/>
</dbReference>
<name>A0A0L0WBE8_GOTPU</name>
<reference evidence="3" key="1">
    <citation type="submission" date="2015-07" db="EMBL/GenBank/DDBJ databases">
        <title>Draft genome sequence of the purine-degrading Gottschalkia purinilyticum DSM 1384 (formerly Clostridium purinilyticum).</title>
        <authorList>
            <person name="Poehlein A."/>
            <person name="Schiel-Bengelsdorf B."/>
            <person name="Bengelsdorf F.R."/>
            <person name="Daniel R."/>
            <person name="Duerre P."/>
        </authorList>
    </citation>
    <scope>NUCLEOTIDE SEQUENCE [LARGE SCALE GENOMIC DNA]</scope>
    <source>
        <strain evidence="3">DSM 1384</strain>
    </source>
</reference>
<dbReference type="OrthoDB" id="5845122at2"/>
<dbReference type="Proteomes" id="UP000037267">
    <property type="component" value="Unassembled WGS sequence"/>
</dbReference>
<dbReference type="AlphaFoldDB" id="A0A0L0WBE8"/>
<evidence type="ECO:0000259" key="1">
    <source>
        <dbReference type="PROSITE" id="PS51272"/>
    </source>
</evidence>
<feature type="domain" description="SLH" evidence="1">
    <location>
        <begin position="17"/>
        <end position="71"/>
    </location>
</feature>
<proteinExistence type="predicted"/>
<evidence type="ECO:0000313" key="2">
    <source>
        <dbReference type="EMBL" id="KNF08670.1"/>
    </source>
</evidence>
<keyword evidence="3" id="KW-1185">Reference proteome</keyword>
<accession>A0A0L0WBE8</accession>
<sequence length="71" mass="7771">MAVMIVNVAKLTPSNSNKNFVDKKDISDWVQNSVNTAEAHGIISGYPDNTFKPKINATRAEAVTILIKVLK</sequence>
<dbReference type="PATRIC" id="fig|1503.3.peg.2955"/>
<gene>
    <name evidence="2" type="ORF">CLPU_6c01560</name>
</gene>
<dbReference type="Pfam" id="PF00395">
    <property type="entry name" value="SLH"/>
    <property type="match status" value="1"/>
</dbReference>
<dbReference type="RefSeq" id="WP_050355182.1">
    <property type="nucleotide sequence ID" value="NZ_LGSS01000006.1"/>
</dbReference>
<dbReference type="PROSITE" id="PS51272">
    <property type="entry name" value="SLH"/>
    <property type="match status" value="1"/>
</dbReference>
<comment type="caution">
    <text evidence="2">The sequence shown here is derived from an EMBL/GenBank/DDBJ whole genome shotgun (WGS) entry which is preliminary data.</text>
</comment>
<dbReference type="InterPro" id="IPR001119">
    <property type="entry name" value="SLH_dom"/>
</dbReference>
<evidence type="ECO:0000313" key="3">
    <source>
        <dbReference type="Proteomes" id="UP000037267"/>
    </source>
</evidence>
<protein>
    <submittedName>
        <fullName evidence="2">S-layer domain-containing protein</fullName>
    </submittedName>
</protein>